<dbReference type="Proteomes" id="UP000285567">
    <property type="component" value="Unassembled WGS sequence"/>
</dbReference>
<dbReference type="PRINTS" id="PR00111">
    <property type="entry name" value="ABHYDROLASE"/>
</dbReference>
<organism evidence="2 3">
    <name type="scientific">Staphylococcus xylosus</name>
    <dbReference type="NCBI Taxonomy" id="1288"/>
    <lineage>
        <taxon>Bacteria</taxon>
        <taxon>Bacillati</taxon>
        <taxon>Bacillota</taxon>
        <taxon>Bacilli</taxon>
        <taxon>Bacillales</taxon>
        <taxon>Staphylococcaceae</taxon>
        <taxon>Staphylococcus</taxon>
    </lineage>
</organism>
<feature type="domain" description="Serine aminopeptidase S33" evidence="1">
    <location>
        <begin position="24"/>
        <end position="250"/>
    </location>
</feature>
<evidence type="ECO:0000313" key="3">
    <source>
        <dbReference type="Proteomes" id="UP000285567"/>
    </source>
</evidence>
<proteinExistence type="predicted"/>
<dbReference type="InterPro" id="IPR000073">
    <property type="entry name" value="AB_hydrolase_1"/>
</dbReference>
<reference evidence="2 3" key="1">
    <citation type="journal article" date="2016" name="Front. Microbiol.">
        <title>Comprehensive Phylogenetic Analysis of Bovine Non-aureus Staphylococci Species Based on Whole-Genome Sequencing.</title>
        <authorList>
            <person name="Naushad S."/>
            <person name="Barkema H.W."/>
            <person name="Luby C."/>
            <person name="Condas L.A."/>
            <person name="Nobrega D.B."/>
            <person name="Carson D.A."/>
            <person name="De Buck J."/>
        </authorList>
    </citation>
    <scope>NUCLEOTIDE SEQUENCE [LARGE SCALE GENOMIC DNA]</scope>
    <source>
        <strain evidence="2 3">SNUC 102</strain>
    </source>
</reference>
<accession>A0A418IJK3</accession>
<dbReference type="InterPro" id="IPR022742">
    <property type="entry name" value="Hydrolase_4"/>
</dbReference>
<dbReference type="RefSeq" id="WP_017722418.1">
    <property type="nucleotide sequence ID" value="NZ_PZES01000135.1"/>
</dbReference>
<dbReference type="SUPFAM" id="SSF53474">
    <property type="entry name" value="alpha/beta-Hydrolases"/>
    <property type="match status" value="1"/>
</dbReference>
<dbReference type="OrthoDB" id="9806902at2"/>
<dbReference type="InterPro" id="IPR051044">
    <property type="entry name" value="MAG_DAG_Lipase"/>
</dbReference>
<comment type="caution">
    <text evidence="2">The sequence shown here is derived from an EMBL/GenBank/DDBJ whole genome shotgun (WGS) entry which is preliminary data.</text>
</comment>
<evidence type="ECO:0000313" key="2">
    <source>
        <dbReference type="EMBL" id="RIN06102.1"/>
    </source>
</evidence>
<name>A0A418IJK3_STAXY</name>
<dbReference type="Gene3D" id="3.40.50.1820">
    <property type="entry name" value="alpha/beta hydrolase"/>
    <property type="match status" value="1"/>
</dbReference>
<dbReference type="Pfam" id="PF12146">
    <property type="entry name" value="Hydrolase_4"/>
    <property type="match status" value="1"/>
</dbReference>
<dbReference type="PANTHER" id="PTHR11614">
    <property type="entry name" value="PHOSPHOLIPASE-RELATED"/>
    <property type="match status" value="1"/>
</dbReference>
<dbReference type="InterPro" id="IPR029058">
    <property type="entry name" value="AB_hydrolase_fold"/>
</dbReference>
<dbReference type="AlphaFoldDB" id="A0A418IJK3"/>
<sequence>MHYIKYLNSSDNTKLYTKINDTPEANANIIIVHGLAEHLDRYDILAAYLNENDFNVIRYDQRGHGRSGGAQTYYSNMYEIVEDLTAIIEYVKTTFEGKVYLIGHSMGGYTVTLFETIYPGTVDGVVTSGALTRYNNKLFGNPDPSISSDTYIKNELGDGVCSDAEVIRKYEIDQLNSKQISMGLIRTLLDGITYLKNNAERFTNNILILHGKEDGLVSYHDSLQLYQEIESEHKSIHIYDRLQHEILNESSYNLSIFKEIVDWLDNEIRISKI</sequence>
<keyword evidence="3" id="KW-1185">Reference proteome</keyword>
<protein>
    <submittedName>
        <fullName evidence="2">Alpha/beta hydrolase</fullName>
    </submittedName>
</protein>
<keyword evidence="2" id="KW-0378">Hydrolase</keyword>
<dbReference type="GO" id="GO:0016787">
    <property type="term" value="F:hydrolase activity"/>
    <property type="evidence" value="ECO:0007669"/>
    <property type="project" value="UniProtKB-KW"/>
</dbReference>
<dbReference type="EMBL" id="QXUL01000147">
    <property type="protein sequence ID" value="RIN06102.1"/>
    <property type="molecule type" value="Genomic_DNA"/>
</dbReference>
<evidence type="ECO:0000259" key="1">
    <source>
        <dbReference type="Pfam" id="PF12146"/>
    </source>
</evidence>
<gene>
    <name evidence="2" type="ORF">BU097_14525</name>
</gene>